<dbReference type="Proteomes" id="UP001460270">
    <property type="component" value="Unassembled WGS sequence"/>
</dbReference>
<evidence type="ECO:0000256" key="1">
    <source>
        <dbReference type="SAM" id="Coils"/>
    </source>
</evidence>
<dbReference type="Gene3D" id="1.10.287.1490">
    <property type="match status" value="1"/>
</dbReference>
<sequence length="203" mass="23322">MAPVSVGEETSESVEKECDTDNMASESSPHDIGNMDEYIDQKQKEACEEKDILETSLENIKVQLSAAEKTAEDLVCQNTVLEETIRGLQKKIRNLEEDTQFEQGRLMEKNETLFFEVNELQVSCKEKQEEIEEMAKNVSVLRSEMLELQSSHSETKKENEMLSAKAEQLDCKYQQQQAYICRLSELIEDNEHLVEGRESIFVT</sequence>
<keyword evidence="1" id="KW-0175">Coiled coil</keyword>
<evidence type="ECO:0000313" key="3">
    <source>
        <dbReference type="EMBL" id="KAK7913013.1"/>
    </source>
</evidence>
<dbReference type="EMBL" id="JBBPFD010000009">
    <property type="protein sequence ID" value="KAK7913013.1"/>
    <property type="molecule type" value="Genomic_DNA"/>
</dbReference>
<feature type="region of interest" description="Disordered" evidence="2">
    <location>
        <begin position="1"/>
        <end position="37"/>
    </location>
</feature>
<organism evidence="3 4">
    <name type="scientific">Mugilogobius chulae</name>
    <name type="common">yellowstripe goby</name>
    <dbReference type="NCBI Taxonomy" id="88201"/>
    <lineage>
        <taxon>Eukaryota</taxon>
        <taxon>Metazoa</taxon>
        <taxon>Chordata</taxon>
        <taxon>Craniata</taxon>
        <taxon>Vertebrata</taxon>
        <taxon>Euteleostomi</taxon>
        <taxon>Actinopterygii</taxon>
        <taxon>Neopterygii</taxon>
        <taxon>Teleostei</taxon>
        <taxon>Neoteleostei</taxon>
        <taxon>Acanthomorphata</taxon>
        <taxon>Gobiaria</taxon>
        <taxon>Gobiiformes</taxon>
        <taxon>Gobioidei</taxon>
        <taxon>Gobiidae</taxon>
        <taxon>Gobionellinae</taxon>
        <taxon>Mugilogobius</taxon>
    </lineage>
</organism>
<gene>
    <name evidence="3" type="ORF">WMY93_013224</name>
</gene>
<reference evidence="4" key="1">
    <citation type="submission" date="2024-04" db="EMBL/GenBank/DDBJ databases">
        <title>Salinicola lusitanus LLJ914,a marine bacterium isolated from the Okinawa Trough.</title>
        <authorList>
            <person name="Li J."/>
        </authorList>
    </citation>
    <scope>NUCLEOTIDE SEQUENCE [LARGE SCALE GENOMIC DNA]</scope>
</reference>
<accession>A0AAW0P110</accession>
<name>A0AAW0P110_9GOBI</name>
<keyword evidence="4" id="KW-1185">Reference proteome</keyword>
<dbReference type="AlphaFoldDB" id="A0AAW0P110"/>
<feature type="coiled-coil region" evidence="1">
    <location>
        <begin position="50"/>
        <end position="172"/>
    </location>
</feature>
<comment type="caution">
    <text evidence="3">The sequence shown here is derived from an EMBL/GenBank/DDBJ whole genome shotgun (WGS) entry which is preliminary data.</text>
</comment>
<evidence type="ECO:0000313" key="4">
    <source>
        <dbReference type="Proteomes" id="UP001460270"/>
    </source>
</evidence>
<evidence type="ECO:0000256" key="2">
    <source>
        <dbReference type="SAM" id="MobiDB-lite"/>
    </source>
</evidence>
<protein>
    <submittedName>
        <fullName evidence="3">Uncharacterized protein</fullName>
    </submittedName>
</protein>
<proteinExistence type="predicted"/>